<name>K9UNW6_CHAP6</name>
<keyword evidence="7" id="KW-1185">Reference proteome</keyword>
<evidence type="ECO:0000313" key="6">
    <source>
        <dbReference type="EMBL" id="AFY96363.1"/>
    </source>
</evidence>
<dbReference type="HOGENOM" id="CLU_069356_28_1_3"/>
<dbReference type="Pfam" id="PF16925">
    <property type="entry name" value="TetR_C_13"/>
    <property type="match status" value="1"/>
</dbReference>
<keyword evidence="1" id="KW-0805">Transcription regulation</keyword>
<dbReference type="SUPFAM" id="SSF48498">
    <property type="entry name" value="Tetracyclin repressor-like, C-terminal domain"/>
    <property type="match status" value="1"/>
</dbReference>
<proteinExistence type="predicted"/>
<dbReference type="RefSeq" id="WP_015162446.1">
    <property type="nucleotide sequence ID" value="NC_019697.1"/>
</dbReference>
<dbReference type="PANTHER" id="PTHR47506">
    <property type="entry name" value="TRANSCRIPTIONAL REGULATORY PROTEIN"/>
    <property type="match status" value="1"/>
</dbReference>
<organism evidence="6 7">
    <name type="scientific">Chamaesiphon minutus (strain ATCC 27169 / PCC 6605)</name>
    <dbReference type="NCBI Taxonomy" id="1173020"/>
    <lineage>
        <taxon>Bacteria</taxon>
        <taxon>Bacillati</taxon>
        <taxon>Cyanobacteriota</taxon>
        <taxon>Cyanophyceae</taxon>
        <taxon>Gomontiellales</taxon>
        <taxon>Chamaesiphonaceae</taxon>
        <taxon>Chamaesiphon</taxon>
    </lineage>
</organism>
<feature type="domain" description="HTH tetR-type" evidence="5">
    <location>
        <begin position="5"/>
        <end position="65"/>
    </location>
</feature>
<sequence>MSKAKQTKQIIIEKAAISFNQNGYAGSSISEIMKLSGLRKSGFYHHFKSKEEIAVAAFDYTLGLILEAVMAKVGAANTAIDRLNAFIDTFRGFTTEPIAVGGCPILNTAVESDDTNPRLRLHVQGAVNEIRATIDSIVELGIRQNEILDTIDREQVSTIILVTIEGAIMMSKLYGTDLYLDRAIEHLHQYINSLATMR</sequence>
<evidence type="ECO:0000313" key="7">
    <source>
        <dbReference type="Proteomes" id="UP000010366"/>
    </source>
</evidence>
<protein>
    <submittedName>
        <fullName evidence="6">Transcriptional regulator</fullName>
    </submittedName>
</protein>
<dbReference type="InterPro" id="IPR001647">
    <property type="entry name" value="HTH_TetR"/>
</dbReference>
<dbReference type="InterPro" id="IPR011075">
    <property type="entry name" value="TetR_C"/>
</dbReference>
<dbReference type="PROSITE" id="PS50977">
    <property type="entry name" value="HTH_TETR_2"/>
    <property type="match status" value="1"/>
</dbReference>
<dbReference type="EMBL" id="CP003600">
    <property type="protein sequence ID" value="AFY96363.1"/>
    <property type="molecule type" value="Genomic_DNA"/>
</dbReference>
<reference evidence="6 7" key="1">
    <citation type="submission" date="2012-05" db="EMBL/GenBank/DDBJ databases">
        <title>Finished chromosome of genome of Chamaesiphon sp. PCC 6605.</title>
        <authorList>
            <consortium name="US DOE Joint Genome Institute"/>
            <person name="Gugger M."/>
            <person name="Coursin T."/>
            <person name="Rippka R."/>
            <person name="Tandeau De Marsac N."/>
            <person name="Huntemann M."/>
            <person name="Wei C.-L."/>
            <person name="Han J."/>
            <person name="Detter J.C."/>
            <person name="Han C."/>
            <person name="Tapia R."/>
            <person name="Chen A."/>
            <person name="Kyrpides N."/>
            <person name="Mavromatis K."/>
            <person name="Markowitz V."/>
            <person name="Szeto E."/>
            <person name="Ivanova N."/>
            <person name="Pagani I."/>
            <person name="Pati A."/>
            <person name="Goodwin L."/>
            <person name="Nordberg H.P."/>
            <person name="Cantor M.N."/>
            <person name="Hua S.X."/>
            <person name="Woyke T."/>
            <person name="Kerfeld C.A."/>
        </authorList>
    </citation>
    <scope>NUCLEOTIDE SEQUENCE [LARGE SCALE GENOMIC DNA]</scope>
    <source>
        <strain evidence="7">ATCC 27169 / PCC 6605</strain>
    </source>
</reference>
<dbReference type="Pfam" id="PF00440">
    <property type="entry name" value="TetR_N"/>
    <property type="match status" value="1"/>
</dbReference>
<evidence type="ECO:0000259" key="5">
    <source>
        <dbReference type="PROSITE" id="PS50977"/>
    </source>
</evidence>
<dbReference type="InterPro" id="IPR009057">
    <property type="entry name" value="Homeodomain-like_sf"/>
</dbReference>
<evidence type="ECO:0000256" key="1">
    <source>
        <dbReference type="ARBA" id="ARBA00023015"/>
    </source>
</evidence>
<dbReference type="InterPro" id="IPR036271">
    <property type="entry name" value="Tet_transcr_reg_TetR-rel_C_sf"/>
</dbReference>
<evidence type="ECO:0000256" key="3">
    <source>
        <dbReference type="ARBA" id="ARBA00023163"/>
    </source>
</evidence>
<evidence type="ECO:0000256" key="2">
    <source>
        <dbReference type="ARBA" id="ARBA00023125"/>
    </source>
</evidence>
<dbReference type="PANTHER" id="PTHR47506:SF3">
    <property type="entry name" value="HTH-TYPE TRANSCRIPTIONAL REGULATOR LMRA"/>
    <property type="match status" value="1"/>
</dbReference>
<evidence type="ECO:0000256" key="4">
    <source>
        <dbReference type="PROSITE-ProRule" id="PRU00335"/>
    </source>
</evidence>
<dbReference type="OrthoDB" id="116240at2"/>
<keyword evidence="2 4" id="KW-0238">DNA-binding</keyword>
<gene>
    <name evidence="6" type="ORF">Cha6605_5480</name>
</gene>
<dbReference type="PATRIC" id="fig|1173020.3.peg.6293"/>
<dbReference type="Proteomes" id="UP000010366">
    <property type="component" value="Chromosome"/>
</dbReference>
<dbReference type="AlphaFoldDB" id="K9UNW6"/>
<feature type="DNA-binding region" description="H-T-H motif" evidence="4">
    <location>
        <begin position="28"/>
        <end position="47"/>
    </location>
</feature>
<dbReference type="PRINTS" id="PR00455">
    <property type="entry name" value="HTHTETR"/>
</dbReference>
<dbReference type="SUPFAM" id="SSF46689">
    <property type="entry name" value="Homeodomain-like"/>
    <property type="match status" value="1"/>
</dbReference>
<dbReference type="Gene3D" id="1.10.357.10">
    <property type="entry name" value="Tetracycline Repressor, domain 2"/>
    <property type="match status" value="1"/>
</dbReference>
<dbReference type="GO" id="GO:0003677">
    <property type="term" value="F:DNA binding"/>
    <property type="evidence" value="ECO:0007669"/>
    <property type="project" value="UniProtKB-UniRule"/>
</dbReference>
<dbReference type="KEGG" id="cmp:Cha6605_5480"/>
<accession>K9UNW6</accession>
<dbReference type="eggNOG" id="COG1309">
    <property type="taxonomic scope" value="Bacteria"/>
</dbReference>
<keyword evidence="3" id="KW-0804">Transcription</keyword>